<reference evidence="3 4" key="1">
    <citation type="journal article" date="2022" name="Front. Cell. Infect. Microbiol.">
        <title>The Genomes of Two Strains of Taenia crassiceps the Animal Model for the Study of Human Cysticercosis.</title>
        <authorList>
            <person name="Bobes R.J."/>
            <person name="Estrada K."/>
            <person name="Rios-Valencia D.G."/>
            <person name="Calderon-Gallegos A."/>
            <person name="de la Torre P."/>
            <person name="Carrero J.C."/>
            <person name="Sanchez-Flores A."/>
            <person name="Laclette J.P."/>
        </authorList>
    </citation>
    <scope>NUCLEOTIDE SEQUENCE [LARGE SCALE GENOMIC DNA]</scope>
    <source>
        <strain evidence="3">WFUcys</strain>
    </source>
</reference>
<keyword evidence="1" id="KW-0812">Transmembrane</keyword>
<keyword evidence="2" id="KW-0732">Signal</keyword>
<evidence type="ECO:0000256" key="1">
    <source>
        <dbReference type="SAM" id="Phobius"/>
    </source>
</evidence>
<keyword evidence="4" id="KW-1185">Reference proteome</keyword>
<protein>
    <submittedName>
        <fullName evidence="3">Uncharacterized protein</fullName>
    </submittedName>
</protein>
<feature type="chain" id="PRO_5047523117" evidence="2">
    <location>
        <begin position="17"/>
        <end position="79"/>
    </location>
</feature>
<organism evidence="3 4">
    <name type="scientific">Taenia crassiceps</name>
    <dbReference type="NCBI Taxonomy" id="6207"/>
    <lineage>
        <taxon>Eukaryota</taxon>
        <taxon>Metazoa</taxon>
        <taxon>Spiralia</taxon>
        <taxon>Lophotrochozoa</taxon>
        <taxon>Platyhelminthes</taxon>
        <taxon>Cestoda</taxon>
        <taxon>Eucestoda</taxon>
        <taxon>Cyclophyllidea</taxon>
        <taxon>Taeniidae</taxon>
        <taxon>Taenia</taxon>
    </lineage>
</organism>
<comment type="caution">
    <text evidence="3">The sequence shown here is derived from an EMBL/GenBank/DDBJ whole genome shotgun (WGS) entry which is preliminary data.</text>
</comment>
<dbReference type="Proteomes" id="UP001651158">
    <property type="component" value="Unassembled WGS sequence"/>
</dbReference>
<proteinExistence type="predicted"/>
<evidence type="ECO:0000256" key="2">
    <source>
        <dbReference type="SAM" id="SignalP"/>
    </source>
</evidence>
<gene>
    <name evidence="3" type="ORF">TcWFU_001443</name>
</gene>
<feature type="signal peptide" evidence="2">
    <location>
        <begin position="1"/>
        <end position="16"/>
    </location>
</feature>
<evidence type="ECO:0000313" key="3">
    <source>
        <dbReference type="EMBL" id="KAL5105660.1"/>
    </source>
</evidence>
<keyword evidence="1" id="KW-0472">Membrane</keyword>
<sequence>MTPLGLLLLLAYGSRALTLEEAKRQGNQLLLSYNTEAFDIGFHAGMACLVVYGILLTAVTMQSTSPKEAIEYAVIHYSG</sequence>
<evidence type="ECO:0000313" key="4">
    <source>
        <dbReference type="Proteomes" id="UP001651158"/>
    </source>
</evidence>
<dbReference type="EMBL" id="JAKROA010000007">
    <property type="protein sequence ID" value="KAL5105660.1"/>
    <property type="molecule type" value="Genomic_DNA"/>
</dbReference>
<feature type="transmembrane region" description="Helical" evidence="1">
    <location>
        <begin position="40"/>
        <end position="59"/>
    </location>
</feature>
<name>A0ABR4Q7S5_9CEST</name>
<accession>A0ABR4Q7S5</accession>
<keyword evidence="1" id="KW-1133">Transmembrane helix</keyword>